<dbReference type="SUPFAM" id="SSF54001">
    <property type="entry name" value="Cysteine proteinases"/>
    <property type="match status" value="1"/>
</dbReference>
<dbReference type="AlphaFoldDB" id="A0A1J4L339"/>
<dbReference type="Gene3D" id="2.20.25.10">
    <property type="match status" value="1"/>
</dbReference>
<feature type="region of interest" description="Disordered" evidence="1">
    <location>
        <begin position="349"/>
        <end position="384"/>
    </location>
</feature>
<name>A0A1J4L339_9EUKA</name>
<organism evidence="2 3">
    <name type="scientific">Tritrichomonas foetus</name>
    <dbReference type="NCBI Taxonomy" id="1144522"/>
    <lineage>
        <taxon>Eukaryota</taxon>
        <taxon>Metamonada</taxon>
        <taxon>Parabasalia</taxon>
        <taxon>Tritrichomonadida</taxon>
        <taxon>Tritrichomonadidae</taxon>
        <taxon>Tritrichomonas</taxon>
    </lineage>
</organism>
<gene>
    <name evidence="2" type="ORF">TRFO_02525</name>
</gene>
<evidence type="ECO:0000313" key="3">
    <source>
        <dbReference type="Proteomes" id="UP000179807"/>
    </source>
</evidence>
<protein>
    <submittedName>
        <fullName evidence="2">Uncharacterized protein</fullName>
    </submittedName>
</protein>
<keyword evidence="3" id="KW-1185">Reference proteome</keyword>
<dbReference type="Gene3D" id="3.10.620.30">
    <property type="match status" value="1"/>
</dbReference>
<evidence type="ECO:0000313" key="2">
    <source>
        <dbReference type="EMBL" id="OHT17496.1"/>
    </source>
</evidence>
<dbReference type="RefSeq" id="XP_068370632.1">
    <property type="nucleotide sequence ID" value="XM_068490741.1"/>
</dbReference>
<dbReference type="VEuPathDB" id="TrichDB:TRFO_02525"/>
<dbReference type="InterPro" id="IPR038765">
    <property type="entry name" value="Papain-like_cys_pep_sf"/>
</dbReference>
<dbReference type="OrthoDB" id="409136at2759"/>
<dbReference type="GeneID" id="94825445"/>
<dbReference type="Proteomes" id="UP000179807">
    <property type="component" value="Unassembled WGS sequence"/>
</dbReference>
<evidence type="ECO:0000256" key="1">
    <source>
        <dbReference type="SAM" id="MobiDB-lite"/>
    </source>
</evidence>
<sequence length="384" mass="45809">MIQTKFIYQDQIFVRSFIPSSLNSIHINQFFEEEIKPHFKLDDISNYILFSFKPQEINDQRMSALHLKEYSLVAILEKSDYEDVNNYCDLILPSLLFESTKLYVQNIKIIKSINIARELIIRAFSPDNRAIMLSLMPIKEFNEKSDIELVIAALDWFKNKFNIDPSVKCKYCHSKAVYYRKDNVTLYERDKGAVHTNVFKCPNCGAHIRKPRFLNTLEIVKQNFTCREDNVFLFLSVLKALSVEARIVIIPPRFYLIEFYSTEQQRFIHLDPYQFTFDAPLTYEGHWRMKVREVVAIGEFECVDVTPRYSRRRNSIPTTIQRYERKNIFEKIIKAKNIMYQAYLPPDEKQRINDRQDHEADSFTEQRRELNENEKEERRYSPIP</sequence>
<accession>A0A1J4L339</accession>
<reference evidence="2" key="1">
    <citation type="submission" date="2016-10" db="EMBL/GenBank/DDBJ databases">
        <authorList>
            <person name="Benchimol M."/>
            <person name="Almeida L.G."/>
            <person name="Vasconcelos A.T."/>
            <person name="Perreira-Neves A."/>
            <person name="Rosa I.A."/>
            <person name="Tasca T."/>
            <person name="Bogo M.R."/>
            <person name="de Souza W."/>
        </authorList>
    </citation>
    <scope>NUCLEOTIDE SEQUENCE [LARGE SCALE GENOMIC DNA]</scope>
    <source>
        <strain evidence="2">K</strain>
    </source>
</reference>
<dbReference type="EMBL" id="MLAK01000002">
    <property type="protein sequence ID" value="OHT17496.1"/>
    <property type="molecule type" value="Genomic_DNA"/>
</dbReference>
<proteinExistence type="predicted"/>
<comment type="caution">
    <text evidence="2">The sequence shown here is derived from an EMBL/GenBank/DDBJ whole genome shotgun (WGS) entry which is preliminary data.</text>
</comment>